<organism evidence="2 3">
    <name type="scientific">Candidatus Colwellbacteria bacterium RIFCSPLOWO2_02_FULL_44_20b</name>
    <dbReference type="NCBI Taxonomy" id="1797691"/>
    <lineage>
        <taxon>Bacteria</taxon>
        <taxon>Candidatus Colwelliibacteriota</taxon>
    </lineage>
</organism>
<dbReference type="PANTHER" id="PTHR43591">
    <property type="entry name" value="METHYLTRANSFERASE"/>
    <property type="match status" value="1"/>
</dbReference>
<dbReference type="InterPro" id="IPR013216">
    <property type="entry name" value="Methyltransf_11"/>
</dbReference>
<dbReference type="AlphaFoldDB" id="A0A1G1Z3Z9"/>
<dbReference type="SUPFAM" id="SSF53335">
    <property type="entry name" value="S-adenosyl-L-methionine-dependent methyltransferases"/>
    <property type="match status" value="1"/>
</dbReference>
<dbReference type="CDD" id="cd02440">
    <property type="entry name" value="AdoMet_MTases"/>
    <property type="match status" value="1"/>
</dbReference>
<evidence type="ECO:0000313" key="3">
    <source>
        <dbReference type="Proteomes" id="UP000178808"/>
    </source>
</evidence>
<evidence type="ECO:0000313" key="2">
    <source>
        <dbReference type="EMBL" id="OGY59355.1"/>
    </source>
</evidence>
<reference evidence="2 3" key="1">
    <citation type="journal article" date="2016" name="Nat. Commun.">
        <title>Thousands of microbial genomes shed light on interconnected biogeochemical processes in an aquifer system.</title>
        <authorList>
            <person name="Anantharaman K."/>
            <person name="Brown C.T."/>
            <person name="Hug L.A."/>
            <person name="Sharon I."/>
            <person name="Castelle C.J."/>
            <person name="Probst A.J."/>
            <person name="Thomas B.C."/>
            <person name="Singh A."/>
            <person name="Wilkins M.J."/>
            <person name="Karaoz U."/>
            <person name="Brodie E.L."/>
            <person name="Williams K.H."/>
            <person name="Hubbard S.S."/>
            <person name="Banfield J.F."/>
        </authorList>
    </citation>
    <scope>NUCLEOTIDE SEQUENCE [LARGE SCALE GENOMIC DNA]</scope>
</reference>
<sequence length="230" mass="26101">MYINKVLAVHYPEFKTGSLYFGEYLKRFIKDQTVLDAGCGAGGLISEFKTLAKTLIGVDSDSEALSNNHIVDQKILGDLENLPQQENSIDIVSCEFVLEHLRSPERVFAEFARVLKPGGRLIFLTPNHYNPIMIMSRITPLTIHHLFRKYFLKRTEKPYKTYYAANSYNTIIKLGAEVGLVVGEIKRAGNPEYLCFSKLTVLPSVLLEKIINRSSLDFLKMYLVGYLVKS</sequence>
<proteinExistence type="predicted"/>
<gene>
    <name evidence="2" type="ORF">A3I31_01835</name>
</gene>
<feature type="domain" description="Methyltransferase type 11" evidence="1">
    <location>
        <begin position="35"/>
        <end position="123"/>
    </location>
</feature>
<dbReference type="InterPro" id="IPR029063">
    <property type="entry name" value="SAM-dependent_MTases_sf"/>
</dbReference>
<accession>A0A1G1Z3Z9</accession>
<dbReference type="PANTHER" id="PTHR43591:SF24">
    <property type="entry name" value="2-METHOXY-6-POLYPRENYL-1,4-BENZOQUINOL METHYLASE, MITOCHONDRIAL"/>
    <property type="match status" value="1"/>
</dbReference>
<dbReference type="Pfam" id="PF08241">
    <property type="entry name" value="Methyltransf_11"/>
    <property type="match status" value="1"/>
</dbReference>
<dbReference type="EMBL" id="MHIZ01000036">
    <property type="protein sequence ID" value="OGY59355.1"/>
    <property type="molecule type" value="Genomic_DNA"/>
</dbReference>
<name>A0A1G1Z3Z9_9BACT</name>
<dbReference type="Gene3D" id="3.40.50.150">
    <property type="entry name" value="Vaccinia Virus protein VP39"/>
    <property type="match status" value="1"/>
</dbReference>
<dbReference type="GO" id="GO:0008757">
    <property type="term" value="F:S-adenosylmethionine-dependent methyltransferase activity"/>
    <property type="evidence" value="ECO:0007669"/>
    <property type="project" value="InterPro"/>
</dbReference>
<evidence type="ECO:0000259" key="1">
    <source>
        <dbReference type="Pfam" id="PF08241"/>
    </source>
</evidence>
<protein>
    <recommendedName>
        <fullName evidence="1">Methyltransferase type 11 domain-containing protein</fullName>
    </recommendedName>
</protein>
<dbReference type="Proteomes" id="UP000178808">
    <property type="component" value="Unassembled WGS sequence"/>
</dbReference>
<comment type="caution">
    <text evidence="2">The sequence shown here is derived from an EMBL/GenBank/DDBJ whole genome shotgun (WGS) entry which is preliminary data.</text>
</comment>